<feature type="transmembrane region" description="Helical" evidence="1">
    <location>
        <begin position="6"/>
        <end position="22"/>
    </location>
</feature>
<dbReference type="EMBL" id="CYXP01000002">
    <property type="protein sequence ID" value="CUM98493.1"/>
    <property type="molecule type" value="Genomic_DNA"/>
</dbReference>
<feature type="transmembrane region" description="Helical" evidence="1">
    <location>
        <begin position="161"/>
        <end position="181"/>
    </location>
</feature>
<evidence type="ECO:0000313" key="2">
    <source>
        <dbReference type="EMBL" id="CUM98493.1"/>
    </source>
</evidence>
<reference evidence="2 3" key="1">
    <citation type="submission" date="2015-09" db="EMBL/GenBank/DDBJ databases">
        <authorList>
            <consortium name="Pathogen Informatics"/>
        </authorList>
    </citation>
    <scope>NUCLEOTIDE SEQUENCE [LARGE SCALE GENOMIC DNA]</scope>
    <source>
        <strain evidence="2 3">2789STDY5608872</strain>
    </source>
</reference>
<feature type="transmembrane region" description="Helical" evidence="1">
    <location>
        <begin position="550"/>
        <end position="570"/>
    </location>
</feature>
<feature type="transmembrane region" description="Helical" evidence="1">
    <location>
        <begin position="131"/>
        <end position="149"/>
    </location>
</feature>
<accession>A0A173T6S6</accession>
<sequence>MEYTLLILLLLIMIWINLRNKISKSQEKTEELSKEIAALRKRLENSPKVADEVKEPEPETLKEPEVFVQPEPVRAIVEPARNLQPRKERKPVNYEKYIGENLFGKIGILILVLGMGLFVKYAIDKEWINETLRTILGFGMGGLLLFVAWRLKDSYRTFSSLLAGGAFAIFYVTVAIAYHYYGLFSQTVAFILLVLFTGFMSSLSILYNRRELAIIALVGGFIAPFLVGSGDGSYWVLFTYVMILDLGMFGLSIYKKWGELPVICFALTWIVFAGYTYAADLDLMGSVQLTHLLIFSIAFYLIFLLSVASIVRINIRGINQYLLGVIGLNNFVFLFFALCLLQNMELERNYKGLVTLFVAAINFALFFWIKRKGEPFTFLMHTLLGIALTFVSVTIPIQLEGTFITLFWASEVMIILWFYSRFRLRVYEIFAWVLPALTLGSYGMDVFHGWMEARYGDSSLFINGLFATGIFTGLSYWVDAWLVRPTRISTKGPFLTGCVVLYIAFVFDFYSYVDPSIVSFSYIETFTVAVLFAANVLLGKSYLPVSRNAGGYGLLLGLSLSLFGGMSLWVGYDDLFIPRFLLWVSLLLIGGHIFVLGRYYYKAFDAREKRTHGMTLYICLLSTILLAVGTNNLLNQLGLPDELSAGFSISLSLAGFMQMAVGMRLHLKVVRMISLATFSIVLLKLVMVDLWLLPTIGKVVVFIILGVILLILSFLYQKLKTVLFDDSL</sequence>
<feature type="transmembrane region" description="Helical" evidence="1">
    <location>
        <begin position="494"/>
        <end position="513"/>
    </location>
</feature>
<organism evidence="2 3">
    <name type="scientific">Parabacteroides distasonis</name>
    <dbReference type="NCBI Taxonomy" id="823"/>
    <lineage>
        <taxon>Bacteria</taxon>
        <taxon>Pseudomonadati</taxon>
        <taxon>Bacteroidota</taxon>
        <taxon>Bacteroidia</taxon>
        <taxon>Bacteroidales</taxon>
        <taxon>Tannerellaceae</taxon>
        <taxon>Parabacteroides</taxon>
    </lineage>
</organism>
<feature type="transmembrane region" description="Helical" evidence="1">
    <location>
        <begin position="426"/>
        <end position="444"/>
    </location>
</feature>
<feature type="transmembrane region" description="Helical" evidence="1">
    <location>
        <begin position="643"/>
        <end position="661"/>
    </location>
</feature>
<feature type="transmembrane region" description="Helical" evidence="1">
    <location>
        <begin position="350"/>
        <end position="369"/>
    </location>
</feature>
<feature type="transmembrane region" description="Helical" evidence="1">
    <location>
        <begin position="464"/>
        <end position="482"/>
    </location>
</feature>
<feature type="transmembrane region" description="Helical" evidence="1">
    <location>
        <begin position="519"/>
        <end position="538"/>
    </location>
</feature>
<proteinExistence type="predicted"/>
<feature type="transmembrane region" description="Helical" evidence="1">
    <location>
        <begin position="699"/>
        <end position="716"/>
    </location>
</feature>
<dbReference type="InterPro" id="IPR019286">
    <property type="entry name" value="DUF2339_TM"/>
</dbReference>
<feature type="transmembrane region" description="Helical" evidence="1">
    <location>
        <begin position="290"/>
        <end position="310"/>
    </location>
</feature>
<dbReference type="Proteomes" id="UP000095591">
    <property type="component" value="Unassembled WGS sequence"/>
</dbReference>
<feature type="transmembrane region" description="Helical" evidence="1">
    <location>
        <begin position="376"/>
        <end position="395"/>
    </location>
</feature>
<keyword evidence="1" id="KW-0812">Transmembrane</keyword>
<gene>
    <name evidence="2" type="ORF">ERS852429_01437</name>
</gene>
<dbReference type="Pfam" id="PF10101">
    <property type="entry name" value="DUF2339"/>
    <property type="match status" value="1"/>
</dbReference>
<feature type="transmembrane region" description="Helical" evidence="1">
    <location>
        <begin position="187"/>
        <end position="207"/>
    </location>
</feature>
<feature type="transmembrane region" description="Helical" evidence="1">
    <location>
        <begin position="212"/>
        <end position="228"/>
    </location>
</feature>
<feature type="transmembrane region" description="Helical" evidence="1">
    <location>
        <begin position="102"/>
        <end position="119"/>
    </location>
</feature>
<name>A0A173T6S6_PARDI</name>
<feature type="transmembrane region" description="Helical" evidence="1">
    <location>
        <begin position="260"/>
        <end position="278"/>
    </location>
</feature>
<feature type="transmembrane region" description="Helical" evidence="1">
    <location>
        <begin position="576"/>
        <end position="601"/>
    </location>
</feature>
<feature type="transmembrane region" description="Helical" evidence="1">
    <location>
        <begin position="234"/>
        <end position="253"/>
    </location>
</feature>
<protein>
    <submittedName>
        <fullName evidence="2">Predicted membrane protein</fullName>
    </submittedName>
</protein>
<dbReference type="PANTHER" id="PTHR38434:SF1">
    <property type="entry name" value="BLL2549 PROTEIN"/>
    <property type="match status" value="1"/>
</dbReference>
<dbReference type="RefSeq" id="WP_044546218.1">
    <property type="nucleotide sequence ID" value="NZ_CDRH01000543.1"/>
</dbReference>
<feature type="transmembrane region" description="Helical" evidence="1">
    <location>
        <begin position="673"/>
        <end position="693"/>
    </location>
</feature>
<dbReference type="PANTHER" id="PTHR38434">
    <property type="entry name" value="BLL2549 PROTEIN"/>
    <property type="match status" value="1"/>
</dbReference>
<keyword evidence="1" id="KW-0472">Membrane</keyword>
<dbReference type="AlphaFoldDB" id="A0A173T6S6"/>
<evidence type="ECO:0000256" key="1">
    <source>
        <dbReference type="SAM" id="Phobius"/>
    </source>
</evidence>
<keyword evidence="1" id="KW-1133">Transmembrane helix</keyword>
<feature type="transmembrane region" description="Helical" evidence="1">
    <location>
        <begin position="322"/>
        <end position="344"/>
    </location>
</feature>
<evidence type="ECO:0000313" key="3">
    <source>
        <dbReference type="Proteomes" id="UP000095591"/>
    </source>
</evidence>
<feature type="transmembrane region" description="Helical" evidence="1">
    <location>
        <begin position="401"/>
        <end position="419"/>
    </location>
</feature>
<feature type="transmembrane region" description="Helical" evidence="1">
    <location>
        <begin position="613"/>
        <end position="631"/>
    </location>
</feature>